<dbReference type="EC" id="4.3.1.17" evidence="11"/>
<comment type="caution">
    <text evidence="14">The sequence shown here is derived from an EMBL/GenBank/DDBJ whole genome shotgun (WGS) entry which is preliminary data.</text>
</comment>
<reference evidence="14 15" key="1">
    <citation type="submission" date="2015-01" db="EMBL/GenBank/DDBJ databases">
        <title>Genome of Sphingomonas taxi strain 30a.</title>
        <authorList>
            <person name="Eevers N."/>
            <person name="Van Hamme J."/>
            <person name="Bottos E."/>
            <person name="Weyens N."/>
            <person name="Vangronsveld J."/>
        </authorList>
    </citation>
    <scope>NUCLEOTIDE SEQUENCE [LARGE SCALE GENOMIC DNA]</scope>
    <source>
        <strain evidence="14 15">30a</strain>
    </source>
</reference>
<evidence type="ECO:0000256" key="1">
    <source>
        <dbReference type="ARBA" id="ARBA00001966"/>
    </source>
</evidence>
<dbReference type="Proteomes" id="UP000033203">
    <property type="component" value="Unassembled WGS sequence"/>
</dbReference>
<dbReference type="SUPFAM" id="SSF143548">
    <property type="entry name" value="Serine metabolism enzymes domain"/>
    <property type="match status" value="1"/>
</dbReference>
<dbReference type="InterPro" id="IPR005130">
    <property type="entry name" value="Ser_deHydtase-like_asu"/>
</dbReference>
<dbReference type="PATRIC" id="fig|1549858.7.peg.125"/>
<evidence type="ECO:0000256" key="7">
    <source>
        <dbReference type="ARBA" id="ARBA00023004"/>
    </source>
</evidence>
<evidence type="ECO:0000256" key="3">
    <source>
        <dbReference type="ARBA" id="ARBA00008636"/>
    </source>
</evidence>
<dbReference type="AlphaFoldDB" id="A0A0D1MAA5"/>
<comment type="catalytic activity">
    <reaction evidence="10 11">
        <text>L-serine = pyruvate + NH4(+)</text>
        <dbReference type="Rhea" id="RHEA:19169"/>
        <dbReference type="ChEBI" id="CHEBI:15361"/>
        <dbReference type="ChEBI" id="CHEBI:28938"/>
        <dbReference type="ChEBI" id="CHEBI:33384"/>
        <dbReference type="EC" id="4.3.1.17"/>
    </reaction>
</comment>
<evidence type="ECO:0000256" key="8">
    <source>
        <dbReference type="ARBA" id="ARBA00023014"/>
    </source>
</evidence>
<feature type="domain" description="Serine dehydratase beta chain" evidence="13">
    <location>
        <begin position="4"/>
        <end position="151"/>
    </location>
</feature>
<dbReference type="InterPro" id="IPR029009">
    <property type="entry name" value="ASB_dom_sf"/>
</dbReference>
<proteinExistence type="inferred from homology"/>
<evidence type="ECO:0000313" key="14">
    <source>
        <dbReference type="EMBL" id="KIU29320.1"/>
    </source>
</evidence>
<dbReference type="PANTHER" id="PTHR30182">
    <property type="entry name" value="L-SERINE DEHYDRATASE"/>
    <property type="match status" value="1"/>
</dbReference>
<sequence>MLGVRDLFRIGIGPSSSHTVGPMRAAHAFASTLRGSTFAHIRCDLLGSLAWTGTGHATDTAVVLGLAGFLPDTIEPEQIDRVVEQARNDRSLIVAGRAIAFDPETDIVFDRDSETPVHPNTLRFSAFDADGAVVVSERWCSIGGGFIVPEDRVGDATLEEDEAPPPFPFRRAEELLAICRCHGLSIAEVMRANELSRTSAAELDAYLDRIIDVMMTCIDRGMQTDGILPGRLKVPRRARPLRQKLDGDRFRNRQAPHSIMDHVSLFAIAVNEENAAGGRIVTAPTNGAAGVVPAVLRYYRDFWPGADRAGMHDMLLTASAIGVLTKLNASISGAEVGCQGEVGTASAMAAAGLAAVMGATDLQVENAAEIAMEHHLGMTCDPIAGLVQVPCIERNAFGAVKAINAASLALRGDGQHIVSLDQVIETMMRTGTDMHAKYKETSQGGLAVNFPEC</sequence>
<evidence type="ECO:0000256" key="10">
    <source>
        <dbReference type="ARBA" id="ARBA00049406"/>
    </source>
</evidence>
<evidence type="ECO:0000256" key="5">
    <source>
        <dbReference type="ARBA" id="ARBA00022485"/>
    </source>
</evidence>
<feature type="domain" description="Serine dehydratase-like alpha subunit" evidence="12">
    <location>
        <begin position="182"/>
        <end position="447"/>
    </location>
</feature>
<dbReference type="Pfam" id="PF03315">
    <property type="entry name" value="SDH_beta"/>
    <property type="match status" value="1"/>
</dbReference>
<comment type="similarity">
    <text evidence="3 11">Belongs to the iron-sulfur dependent L-serine dehydratase family.</text>
</comment>
<dbReference type="GO" id="GO:0009063">
    <property type="term" value="P:amino acid catabolic process"/>
    <property type="evidence" value="ECO:0007669"/>
    <property type="project" value="UniProtKB-ARBA"/>
</dbReference>
<dbReference type="GO" id="GO:0006094">
    <property type="term" value="P:gluconeogenesis"/>
    <property type="evidence" value="ECO:0007669"/>
    <property type="project" value="UniProtKB-KW"/>
</dbReference>
<keyword evidence="6 11" id="KW-0479">Metal-binding</keyword>
<dbReference type="GO" id="GO:0051539">
    <property type="term" value="F:4 iron, 4 sulfur cluster binding"/>
    <property type="evidence" value="ECO:0007669"/>
    <property type="project" value="UniProtKB-UniRule"/>
</dbReference>
<dbReference type="GO" id="GO:0046872">
    <property type="term" value="F:metal ion binding"/>
    <property type="evidence" value="ECO:0007669"/>
    <property type="project" value="UniProtKB-KW"/>
</dbReference>
<evidence type="ECO:0000256" key="6">
    <source>
        <dbReference type="ARBA" id="ARBA00022723"/>
    </source>
</evidence>
<evidence type="ECO:0000256" key="4">
    <source>
        <dbReference type="ARBA" id="ARBA00022432"/>
    </source>
</evidence>
<keyword evidence="7 11" id="KW-0408">Iron</keyword>
<evidence type="ECO:0000313" key="15">
    <source>
        <dbReference type="Proteomes" id="UP000033203"/>
    </source>
</evidence>
<dbReference type="Pfam" id="PF03313">
    <property type="entry name" value="SDH_alpha"/>
    <property type="match status" value="1"/>
</dbReference>
<name>A0A0D1MAA5_9SPHN</name>
<evidence type="ECO:0000256" key="9">
    <source>
        <dbReference type="ARBA" id="ARBA00023239"/>
    </source>
</evidence>
<keyword evidence="8 11" id="KW-0411">Iron-sulfur</keyword>
<keyword evidence="5 11" id="KW-0004">4Fe-4S</keyword>
<evidence type="ECO:0000259" key="13">
    <source>
        <dbReference type="Pfam" id="PF03315"/>
    </source>
</evidence>
<gene>
    <name evidence="14" type="ORF">SR41_04755</name>
</gene>
<dbReference type="Gene3D" id="3.30.1330.90">
    <property type="entry name" value="D-3-phosphoglycerate dehydrogenase, domain 3"/>
    <property type="match status" value="1"/>
</dbReference>
<keyword evidence="4 11" id="KW-0312">Gluconeogenesis</keyword>
<evidence type="ECO:0000256" key="2">
    <source>
        <dbReference type="ARBA" id="ARBA00004742"/>
    </source>
</evidence>
<dbReference type="InterPro" id="IPR005131">
    <property type="entry name" value="Ser_deHydtase_bsu"/>
</dbReference>
<dbReference type="InterPro" id="IPR051318">
    <property type="entry name" value="Fe-S_L-Ser"/>
</dbReference>
<dbReference type="PANTHER" id="PTHR30182:SF1">
    <property type="entry name" value="L-SERINE DEHYDRATASE 1"/>
    <property type="match status" value="1"/>
</dbReference>
<dbReference type="InterPro" id="IPR004644">
    <property type="entry name" value="Fe-S_L-Ser_mono"/>
</dbReference>
<evidence type="ECO:0000259" key="12">
    <source>
        <dbReference type="Pfam" id="PF03313"/>
    </source>
</evidence>
<organism evidence="14 15">
    <name type="scientific">Sphingomonas melonis</name>
    <dbReference type="NCBI Taxonomy" id="152682"/>
    <lineage>
        <taxon>Bacteria</taxon>
        <taxon>Pseudomonadati</taxon>
        <taxon>Pseudomonadota</taxon>
        <taxon>Alphaproteobacteria</taxon>
        <taxon>Sphingomonadales</taxon>
        <taxon>Sphingomonadaceae</taxon>
        <taxon>Sphingomonas</taxon>
    </lineage>
</organism>
<dbReference type="GO" id="GO:0003941">
    <property type="term" value="F:L-serine ammonia-lyase activity"/>
    <property type="evidence" value="ECO:0007669"/>
    <property type="project" value="UniProtKB-UniRule"/>
</dbReference>
<protein>
    <recommendedName>
        <fullName evidence="11">L-serine dehydratase</fullName>
        <ecNumber evidence="11">4.3.1.17</ecNumber>
    </recommendedName>
</protein>
<dbReference type="EMBL" id="JXTP01000018">
    <property type="protein sequence ID" value="KIU29320.1"/>
    <property type="molecule type" value="Genomic_DNA"/>
</dbReference>
<keyword evidence="9 11" id="KW-0456">Lyase</keyword>
<accession>A0A0D1MAA5</accession>
<dbReference type="FunFam" id="3.30.1330.90:FF:000001">
    <property type="entry name" value="L-serine ammonia-lyase 1"/>
    <property type="match status" value="1"/>
</dbReference>
<comment type="pathway">
    <text evidence="2">Carbohydrate biosynthesis; gluconeogenesis.</text>
</comment>
<comment type="cofactor">
    <cofactor evidence="1 11">
        <name>[4Fe-4S] cluster</name>
        <dbReference type="ChEBI" id="CHEBI:49883"/>
    </cofactor>
</comment>
<evidence type="ECO:0000256" key="11">
    <source>
        <dbReference type="RuleBase" id="RU366059"/>
    </source>
</evidence>
<dbReference type="NCBIfam" id="TIGR00720">
    <property type="entry name" value="sda_mono"/>
    <property type="match status" value="1"/>
</dbReference>